<keyword evidence="4" id="KW-1185">Reference proteome</keyword>
<dbReference type="InterPro" id="IPR057670">
    <property type="entry name" value="SH3_retrovirus"/>
</dbReference>
<gene>
    <name evidence="3" type="ORF">SERLA73DRAFT_80718</name>
</gene>
<feature type="compositionally biased region" description="Basic and acidic residues" evidence="1">
    <location>
        <begin position="61"/>
        <end position="81"/>
    </location>
</feature>
<accession>F8QK63</accession>
<dbReference type="Pfam" id="PF25597">
    <property type="entry name" value="SH3_retrovirus"/>
    <property type="match status" value="1"/>
</dbReference>
<evidence type="ECO:0000259" key="2">
    <source>
        <dbReference type="Pfam" id="PF25597"/>
    </source>
</evidence>
<feature type="region of interest" description="Disordered" evidence="1">
    <location>
        <begin position="162"/>
        <end position="198"/>
    </location>
</feature>
<dbReference type="Proteomes" id="UP000008063">
    <property type="component" value="Unassembled WGS sequence"/>
</dbReference>
<dbReference type="HOGENOM" id="CLU_085149_0_1_1"/>
<sequence>MIGYTHGKQAYQLLDTEKRTVFSSRHVIFNEPGKVQKDDTAPWNTDTSTDQWEGLIPENAHYPDQKTLEEDDPDPRIRDPNELQMEPHLQGDVPQAMEPYQHEDIPRAVGQYLRGDVPRASLQPRPEHWPSSERKAKVELQAVGGQPLNIQPADVEKVRIQLDSLSIGSASGRHTTPPRSHPTPPRSDSTPSGSSHAC</sequence>
<dbReference type="InParanoid" id="F8QK63"/>
<evidence type="ECO:0000313" key="3">
    <source>
        <dbReference type="EMBL" id="EGN91307.1"/>
    </source>
</evidence>
<evidence type="ECO:0000313" key="4">
    <source>
        <dbReference type="Proteomes" id="UP000008063"/>
    </source>
</evidence>
<dbReference type="AlphaFoldDB" id="F8QK63"/>
<dbReference type="OrthoDB" id="2610795at2759"/>
<protein>
    <recommendedName>
        <fullName evidence="2">Retroviral polymerase SH3-like domain-containing protein</fullName>
    </recommendedName>
</protein>
<evidence type="ECO:0000256" key="1">
    <source>
        <dbReference type="SAM" id="MobiDB-lite"/>
    </source>
</evidence>
<organism evidence="4">
    <name type="scientific">Serpula lacrymans var. lacrymans (strain S7.3)</name>
    <name type="common">Dry rot fungus</name>
    <dbReference type="NCBI Taxonomy" id="936435"/>
    <lineage>
        <taxon>Eukaryota</taxon>
        <taxon>Fungi</taxon>
        <taxon>Dikarya</taxon>
        <taxon>Basidiomycota</taxon>
        <taxon>Agaricomycotina</taxon>
        <taxon>Agaricomycetes</taxon>
        <taxon>Agaricomycetidae</taxon>
        <taxon>Boletales</taxon>
        <taxon>Coniophorineae</taxon>
        <taxon>Serpulaceae</taxon>
        <taxon>Serpula</taxon>
    </lineage>
</organism>
<reference evidence="4" key="1">
    <citation type="journal article" date="2011" name="Science">
        <title>The plant cell wall-decomposing machinery underlies the functional diversity of forest fungi.</title>
        <authorList>
            <person name="Eastwood D.C."/>
            <person name="Floudas D."/>
            <person name="Binder M."/>
            <person name="Majcherczyk A."/>
            <person name="Schneider P."/>
            <person name="Aerts A."/>
            <person name="Asiegbu F.O."/>
            <person name="Baker S.E."/>
            <person name="Barry K."/>
            <person name="Bendiksby M."/>
            <person name="Blumentritt M."/>
            <person name="Coutinho P.M."/>
            <person name="Cullen D."/>
            <person name="de Vries R.P."/>
            <person name="Gathman A."/>
            <person name="Goodell B."/>
            <person name="Henrissat B."/>
            <person name="Ihrmark K."/>
            <person name="Kauserud H."/>
            <person name="Kohler A."/>
            <person name="LaButti K."/>
            <person name="Lapidus A."/>
            <person name="Lavin J.L."/>
            <person name="Lee Y.-H."/>
            <person name="Lindquist E."/>
            <person name="Lilly W."/>
            <person name="Lucas S."/>
            <person name="Morin E."/>
            <person name="Murat C."/>
            <person name="Oguiza J.A."/>
            <person name="Park J."/>
            <person name="Pisabarro A.G."/>
            <person name="Riley R."/>
            <person name="Rosling A."/>
            <person name="Salamov A."/>
            <person name="Schmidt O."/>
            <person name="Schmutz J."/>
            <person name="Skrede I."/>
            <person name="Stenlid J."/>
            <person name="Wiebenga A."/>
            <person name="Xie X."/>
            <person name="Kuees U."/>
            <person name="Hibbett D.S."/>
            <person name="Hoffmeister D."/>
            <person name="Hoegberg N."/>
            <person name="Martin F."/>
            <person name="Grigoriev I.V."/>
            <person name="Watkinson S.C."/>
        </authorList>
    </citation>
    <scope>NUCLEOTIDE SEQUENCE [LARGE SCALE GENOMIC DNA]</scope>
    <source>
        <strain evidence="4">strain S7.3</strain>
    </source>
</reference>
<feature type="region of interest" description="Disordered" evidence="1">
    <location>
        <begin position="33"/>
        <end position="82"/>
    </location>
</feature>
<name>F8QK63_SERL3</name>
<feature type="compositionally biased region" description="Polar residues" evidence="1">
    <location>
        <begin position="42"/>
        <end position="51"/>
    </location>
</feature>
<feature type="compositionally biased region" description="Low complexity" evidence="1">
    <location>
        <begin position="186"/>
        <end position="198"/>
    </location>
</feature>
<proteinExistence type="predicted"/>
<dbReference type="EMBL" id="GL945957">
    <property type="protein sequence ID" value="EGN91307.1"/>
    <property type="molecule type" value="Genomic_DNA"/>
</dbReference>
<feature type="domain" description="Retroviral polymerase SH3-like" evidence="2">
    <location>
        <begin position="1"/>
        <end position="32"/>
    </location>
</feature>